<keyword evidence="3" id="KW-0716">Sensory transduction</keyword>
<evidence type="ECO:0000313" key="15">
    <source>
        <dbReference type="RefSeq" id="XP_042596183.1"/>
    </source>
</evidence>
<keyword evidence="11" id="KW-0325">Glycoprotein</keyword>
<feature type="transmembrane region" description="Helical" evidence="13">
    <location>
        <begin position="169"/>
        <end position="190"/>
    </location>
</feature>
<evidence type="ECO:0000256" key="10">
    <source>
        <dbReference type="ARBA" id="ARBA00023170"/>
    </source>
</evidence>
<accession>A0A9R0AFA2</accession>
<keyword evidence="5" id="KW-0552">Olfaction</keyword>
<dbReference type="AlphaFoldDB" id="A0A9R0AFA2"/>
<evidence type="ECO:0000256" key="7">
    <source>
        <dbReference type="ARBA" id="ARBA00023040"/>
    </source>
</evidence>
<dbReference type="GeneID" id="109053937"/>
<evidence type="ECO:0000256" key="3">
    <source>
        <dbReference type="ARBA" id="ARBA00022606"/>
    </source>
</evidence>
<evidence type="ECO:0000256" key="8">
    <source>
        <dbReference type="ARBA" id="ARBA00023136"/>
    </source>
</evidence>
<evidence type="ECO:0000256" key="4">
    <source>
        <dbReference type="ARBA" id="ARBA00022692"/>
    </source>
</evidence>
<feature type="transmembrane region" description="Helical" evidence="13">
    <location>
        <begin position="53"/>
        <end position="78"/>
    </location>
</feature>
<dbReference type="Proteomes" id="UP001155660">
    <property type="component" value="Chromosome B15"/>
</dbReference>
<organism evidence="15">
    <name type="scientific">Cyprinus carpio</name>
    <name type="common">Common carp</name>
    <dbReference type="NCBI Taxonomy" id="7962"/>
    <lineage>
        <taxon>Eukaryota</taxon>
        <taxon>Metazoa</taxon>
        <taxon>Chordata</taxon>
        <taxon>Craniata</taxon>
        <taxon>Vertebrata</taxon>
        <taxon>Euteleostomi</taxon>
        <taxon>Actinopterygii</taxon>
        <taxon>Neopterygii</taxon>
        <taxon>Teleostei</taxon>
        <taxon>Ostariophysi</taxon>
        <taxon>Cypriniformes</taxon>
        <taxon>Cyprinidae</taxon>
        <taxon>Cyprininae</taxon>
        <taxon>Cyprinus</taxon>
    </lineage>
</organism>
<keyword evidence="2" id="KW-1003">Cell membrane</keyword>
<reference evidence="15" key="1">
    <citation type="submission" date="2025-08" db="UniProtKB">
        <authorList>
            <consortium name="RefSeq"/>
        </authorList>
    </citation>
    <scope>IDENTIFICATION</scope>
    <source>
        <tissue evidence="15">Muscle</tissue>
    </source>
</reference>
<evidence type="ECO:0000256" key="5">
    <source>
        <dbReference type="ARBA" id="ARBA00022725"/>
    </source>
</evidence>
<dbReference type="SUPFAM" id="SSF81321">
    <property type="entry name" value="Family A G protein-coupled receptor-like"/>
    <property type="match status" value="1"/>
</dbReference>
<feature type="transmembrane region" description="Helical" evidence="13">
    <location>
        <begin position="300"/>
        <end position="321"/>
    </location>
</feature>
<feature type="transmembrane region" description="Helical" evidence="13">
    <location>
        <begin position="126"/>
        <end position="148"/>
    </location>
</feature>
<evidence type="ECO:0000256" key="1">
    <source>
        <dbReference type="ARBA" id="ARBA00004651"/>
    </source>
</evidence>
<dbReference type="InterPro" id="IPR017452">
    <property type="entry name" value="GPCR_Rhodpsn_7TM"/>
</dbReference>
<evidence type="ECO:0000256" key="6">
    <source>
        <dbReference type="ARBA" id="ARBA00022989"/>
    </source>
</evidence>
<keyword evidence="4 13" id="KW-0812">Transmembrane</keyword>
<keyword evidence="12" id="KW-0807">Transducer</keyword>
<evidence type="ECO:0000256" key="12">
    <source>
        <dbReference type="ARBA" id="ARBA00023224"/>
    </source>
</evidence>
<name>A0A9R0AFA2_CYPCA</name>
<keyword evidence="7" id="KW-0297">G-protein coupled receptor</keyword>
<dbReference type="PROSITE" id="PS50262">
    <property type="entry name" value="G_PROTEIN_RECEP_F1_2"/>
    <property type="match status" value="1"/>
</dbReference>
<dbReference type="GO" id="GO:0005886">
    <property type="term" value="C:plasma membrane"/>
    <property type="evidence" value="ECO:0007669"/>
    <property type="project" value="UniProtKB-SubCell"/>
</dbReference>
<evidence type="ECO:0000256" key="13">
    <source>
        <dbReference type="SAM" id="Phobius"/>
    </source>
</evidence>
<evidence type="ECO:0000256" key="2">
    <source>
        <dbReference type="ARBA" id="ARBA00022475"/>
    </source>
</evidence>
<comment type="subcellular location">
    <subcellularLocation>
        <location evidence="1">Cell membrane</location>
        <topology evidence="1">Multi-pass membrane protein</topology>
    </subcellularLocation>
</comment>
<protein>
    <submittedName>
        <fullName evidence="15">Odorant receptor 127-1</fullName>
    </submittedName>
</protein>
<keyword evidence="9" id="KW-1015">Disulfide bond</keyword>
<dbReference type="Pfam" id="PF13853">
    <property type="entry name" value="7tm_4"/>
    <property type="match status" value="1"/>
</dbReference>
<keyword evidence="6 13" id="KW-1133">Transmembrane helix</keyword>
<dbReference type="FunFam" id="1.20.1070.10:FF:000024">
    <property type="entry name" value="Olfactory receptor"/>
    <property type="match status" value="1"/>
</dbReference>
<dbReference type="PROSITE" id="PS00237">
    <property type="entry name" value="G_PROTEIN_RECEP_F1_1"/>
    <property type="match status" value="1"/>
</dbReference>
<gene>
    <name evidence="15" type="primary">or64a1</name>
</gene>
<dbReference type="PANTHER" id="PTHR26451">
    <property type="entry name" value="G_PROTEIN_RECEP_F1_2 DOMAIN-CONTAINING PROTEIN"/>
    <property type="match status" value="1"/>
</dbReference>
<evidence type="ECO:0000256" key="11">
    <source>
        <dbReference type="ARBA" id="ARBA00023180"/>
    </source>
</evidence>
<dbReference type="GO" id="GO:0005549">
    <property type="term" value="F:odorant binding"/>
    <property type="evidence" value="ECO:0007669"/>
    <property type="project" value="TreeGrafter"/>
</dbReference>
<dbReference type="GO" id="GO:0004984">
    <property type="term" value="F:olfactory receptor activity"/>
    <property type="evidence" value="ECO:0007669"/>
    <property type="project" value="InterPro"/>
</dbReference>
<dbReference type="GO" id="GO:0004930">
    <property type="term" value="F:G protein-coupled receptor activity"/>
    <property type="evidence" value="ECO:0007669"/>
    <property type="project" value="UniProtKB-KW"/>
</dbReference>
<evidence type="ECO:0000259" key="14">
    <source>
        <dbReference type="PROSITE" id="PS50262"/>
    </source>
</evidence>
<dbReference type="KEGG" id="ccar:109053937"/>
<proteinExistence type="predicted"/>
<dbReference type="RefSeq" id="XP_042596183.1">
    <property type="nucleotide sequence ID" value="XM_042740249.1"/>
</dbReference>
<dbReference type="PANTHER" id="PTHR26451:SF847">
    <property type="entry name" value="ODORANT RECEPTOR-RELATED"/>
    <property type="match status" value="1"/>
</dbReference>
<dbReference type="InterPro" id="IPR000725">
    <property type="entry name" value="Olfact_rcpt"/>
</dbReference>
<keyword evidence="10 15" id="KW-0675">Receptor</keyword>
<dbReference type="OrthoDB" id="6147321at2759"/>
<feature type="transmembrane region" description="Helical" evidence="13">
    <location>
        <begin position="225"/>
        <end position="247"/>
    </location>
</feature>
<dbReference type="InterPro" id="IPR052921">
    <property type="entry name" value="GPCR1_Superfamily_Member"/>
</dbReference>
<sequence>MLYSSNNRQKLNPDIYFEWHFHFLIFFNHQMENGTMPSYFYFTLFKDFVHMRYLILILTITVYLAIILFNAIILFVVFKERSLHEPMYILISCLSVNDLYGSAGFFPRLMVDLLFDTNTISRPACFVQIFMIYTYAMSEFSILTLMAYDRYVAICNPLKYHKIMTSKVTTFYMSLASLYAVFSVGLVIFFSARLPLCGTDIARLYCSNWSVVRLSCGTSTLSNNIIGFVASTTTVFLPAFFIFYTYVRILIICQKSSKEFRGKALQTCLPHIISFVNYSIASFCDIALSRYDSDKFKIVAIIFSVEFLVIPPVLNPLIYGLNLPEIRKNIACLFKHSKVGSFLE</sequence>
<feature type="domain" description="G-protein coupled receptors family 1 profile" evidence="14">
    <location>
        <begin position="69"/>
        <end position="319"/>
    </location>
</feature>
<feature type="transmembrane region" description="Helical" evidence="13">
    <location>
        <begin position="87"/>
        <end position="106"/>
    </location>
</feature>
<dbReference type="SMART" id="SM01381">
    <property type="entry name" value="7TM_GPCR_Srsx"/>
    <property type="match status" value="1"/>
</dbReference>
<keyword evidence="8 13" id="KW-0472">Membrane</keyword>
<evidence type="ECO:0000256" key="9">
    <source>
        <dbReference type="ARBA" id="ARBA00023157"/>
    </source>
</evidence>
<dbReference type="InterPro" id="IPR000276">
    <property type="entry name" value="GPCR_Rhodpsn"/>
</dbReference>
<feature type="transmembrane region" description="Helical" evidence="13">
    <location>
        <begin position="268"/>
        <end position="288"/>
    </location>
</feature>